<dbReference type="Proteomes" id="UP000321034">
    <property type="component" value="Unassembled WGS sequence"/>
</dbReference>
<reference evidence="1 2" key="1">
    <citation type="submission" date="2019-08" db="EMBL/GenBank/DDBJ databases">
        <authorList>
            <person name="Dong K."/>
        </authorList>
    </citation>
    <scope>NUCLEOTIDE SEQUENCE [LARGE SCALE GENOMIC DNA]</scope>
    <source>
        <strain evidence="1 2">JCM14558</strain>
    </source>
</reference>
<sequence>MTVDTRPPWWRATPGDPPPHWYIAFEVLTGDERGADWGMAAAIHVARIRRRTGRGPTFAEVFDELLPQSSPLQPPWPAHVSSKSRHDIMQSFRRHVAIEWKRQGWINWDVGVPRSLRVGPSFRERSRSRQAGRSEGSS</sequence>
<comment type="caution">
    <text evidence="1">The sequence shown here is derived from an EMBL/GenBank/DDBJ whole genome shotgun (WGS) entry which is preliminary data.</text>
</comment>
<dbReference type="AlphaFoldDB" id="A0A5C8I2T9"/>
<accession>A0A5C8I2T9</accession>
<evidence type="ECO:0000313" key="1">
    <source>
        <dbReference type="EMBL" id="TXK12344.1"/>
    </source>
</evidence>
<protein>
    <submittedName>
        <fullName evidence="1">Uncharacterized protein</fullName>
    </submittedName>
</protein>
<name>A0A5C8I2T9_9MICO</name>
<organism evidence="1 2">
    <name type="scientific">Microbacterium hatanonis</name>
    <dbReference type="NCBI Taxonomy" id="404366"/>
    <lineage>
        <taxon>Bacteria</taxon>
        <taxon>Bacillati</taxon>
        <taxon>Actinomycetota</taxon>
        <taxon>Actinomycetes</taxon>
        <taxon>Micrococcales</taxon>
        <taxon>Microbacteriaceae</taxon>
        <taxon>Microbacterium</taxon>
    </lineage>
</organism>
<dbReference type="EMBL" id="VRSV01000001">
    <property type="protein sequence ID" value="TXK12344.1"/>
    <property type="molecule type" value="Genomic_DNA"/>
</dbReference>
<dbReference type="OrthoDB" id="5069915at2"/>
<proteinExistence type="predicted"/>
<keyword evidence="2" id="KW-1185">Reference proteome</keyword>
<evidence type="ECO:0000313" key="2">
    <source>
        <dbReference type="Proteomes" id="UP000321034"/>
    </source>
</evidence>
<gene>
    <name evidence="1" type="ORF">FVP77_02365</name>
</gene>